<dbReference type="Proteomes" id="UP000001357">
    <property type="component" value="Unassembled WGS sequence"/>
</dbReference>
<proteinExistence type="predicted"/>
<keyword evidence="8" id="KW-0539">Nucleus</keyword>
<evidence type="ECO:0000256" key="3">
    <source>
        <dbReference type="ARBA" id="ARBA00022723"/>
    </source>
</evidence>
<dbReference type="Gene3D" id="3.10.20.90">
    <property type="entry name" value="Phosphatidylinositol 3-kinase Catalytic Subunit, Chain A, domain 1"/>
    <property type="match status" value="1"/>
</dbReference>
<dbReference type="InterPro" id="IPR001841">
    <property type="entry name" value="Znf_RING"/>
</dbReference>
<dbReference type="GO" id="GO:1990841">
    <property type="term" value="F:promoter-specific chromatin binding"/>
    <property type="evidence" value="ECO:0000318"/>
    <property type="project" value="GO_Central"/>
</dbReference>
<keyword evidence="5" id="KW-0862">Zinc</keyword>
<protein>
    <recommendedName>
        <fullName evidence="11">RING-type domain-containing protein</fullName>
    </recommendedName>
</protein>
<dbReference type="CDD" id="cd16102">
    <property type="entry name" value="RAWUL_PCGF_like"/>
    <property type="match status" value="1"/>
</dbReference>
<keyword evidence="7" id="KW-0804">Transcription</keyword>
<dbReference type="Gene3D" id="3.30.40.10">
    <property type="entry name" value="Zinc/RING finger domain, C3HC4 (zinc finger)"/>
    <property type="match status" value="1"/>
</dbReference>
<dbReference type="GeneID" id="5893444"/>
<evidence type="ECO:0000256" key="2">
    <source>
        <dbReference type="ARBA" id="ARBA00022491"/>
    </source>
</evidence>
<dbReference type="KEGG" id="mbr:MONBRDRAFT_27802"/>
<evidence type="ECO:0000256" key="6">
    <source>
        <dbReference type="ARBA" id="ARBA00023015"/>
    </source>
</evidence>
<dbReference type="PANTHER" id="PTHR10825:SF29">
    <property type="entry name" value="POLYCOMB GROUP RING FINGER PROTEIN 1"/>
    <property type="match status" value="1"/>
</dbReference>
<keyword evidence="6" id="KW-0805">Transcription regulation</keyword>
<evidence type="ECO:0000313" key="12">
    <source>
        <dbReference type="EMBL" id="EDQ86974.1"/>
    </source>
</evidence>
<evidence type="ECO:0000259" key="11">
    <source>
        <dbReference type="PROSITE" id="PS50089"/>
    </source>
</evidence>
<dbReference type="EMBL" id="CH991562">
    <property type="protein sequence ID" value="EDQ86974.1"/>
    <property type="molecule type" value="Genomic_DNA"/>
</dbReference>
<evidence type="ECO:0000256" key="5">
    <source>
        <dbReference type="ARBA" id="ARBA00022833"/>
    </source>
</evidence>
<dbReference type="InterPro" id="IPR017907">
    <property type="entry name" value="Znf_RING_CS"/>
</dbReference>
<organism evidence="12 13">
    <name type="scientific">Monosiga brevicollis</name>
    <name type="common">Choanoflagellate</name>
    <dbReference type="NCBI Taxonomy" id="81824"/>
    <lineage>
        <taxon>Eukaryota</taxon>
        <taxon>Choanoflagellata</taxon>
        <taxon>Craspedida</taxon>
        <taxon>Salpingoecidae</taxon>
        <taxon>Monosiga</taxon>
    </lineage>
</organism>
<evidence type="ECO:0000256" key="9">
    <source>
        <dbReference type="PROSITE-ProRule" id="PRU00175"/>
    </source>
</evidence>
<reference evidence="12 13" key="1">
    <citation type="journal article" date="2008" name="Nature">
        <title>The genome of the choanoflagellate Monosiga brevicollis and the origin of metazoans.</title>
        <authorList>
            <consortium name="JGI Sequencing"/>
            <person name="King N."/>
            <person name="Westbrook M.J."/>
            <person name="Young S.L."/>
            <person name="Kuo A."/>
            <person name="Abedin M."/>
            <person name="Chapman J."/>
            <person name="Fairclough S."/>
            <person name="Hellsten U."/>
            <person name="Isogai Y."/>
            <person name="Letunic I."/>
            <person name="Marr M."/>
            <person name="Pincus D."/>
            <person name="Putnam N."/>
            <person name="Rokas A."/>
            <person name="Wright K.J."/>
            <person name="Zuzow R."/>
            <person name="Dirks W."/>
            <person name="Good M."/>
            <person name="Goodstein D."/>
            <person name="Lemons D."/>
            <person name="Li W."/>
            <person name="Lyons J.B."/>
            <person name="Morris A."/>
            <person name="Nichols S."/>
            <person name="Richter D.J."/>
            <person name="Salamov A."/>
            <person name="Bork P."/>
            <person name="Lim W.A."/>
            <person name="Manning G."/>
            <person name="Miller W.T."/>
            <person name="McGinnis W."/>
            <person name="Shapiro H."/>
            <person name="Tjian R."/>
            <person name="Grigoriev I.V."/>
            <person name="Rokhsar D."/>
        </authorList>
    </citation>
    <scope>NUCLEOTIDE SEQUENCE [LARGE SCALE GENOMIC DNA]</scope>
    <source>
        <strain evidence="13">MX1 / ATCC 50154</strain>
    </source>
</reference>
<keyword evidence="4 9" id="KW-0863">Zinc-finger</keyword>
<gene>
    <name evidence="12" type="ORF">MONBRDRAFT_27802</name>
</gene>
<dbReference type="OMA" id="EAHTIME"/>
<feature type="compositionally biased region" description="Polar residues" evidence="10">
    <location>
        <begin position="33"/>
        <end position="48"/>
    </location>
</feature>
<comment type="subcellular location">
    <subcellularLocation>
        <location evidence="1">Nucleus</location>
    </subcellularLocation>
</comment>
<evidence type="ECO:0000313" key="13">
    <source>
        <dbReference type="Proteomes" id="UP000001357"/>
    </source>
</evidence>
<dbReference type="InParanoid" id="A9V6D0"/>
<evidence type="ECO:0000256" key="10">
    <source>
        <dbReference type="SAM" id="MobiDB-lite"/>
    </source>
</evidence>
<feature type="domain" description="RING-type" evidence="11">
    <location>
        <begin position="169"/>
        <end position="208"/>
    </location>
</feature>
<evidence type="ECO:0000256" key="8">
    <source>
        <dbReference type="ARBA" id="ARBA00023242"/>
    </source>
</evidence>
<name>A9V6D0_MONBE</name>
<keyword evidence="3" id="KW-0479">Metal-binding</keyword>
<feature type="compositionally biased region" description="Low complexity" evidence="10">
    <location>
        <begin position="84"/>
        <end position="142"/>
    </location>
</feature>
<dbReference type="InterPro" id="IPR013083">
    <property type="entry name" value="Znf_RING/FYVE/PHD"/>
</dbReference>
<dbReference type="FunFam" id="3.10.20.90:FF:000431">
    <property type="entry name" value="Protein CBG06226"/>
    <property type="match status" value="1"/>
</dbReference>
<evidence type="ECO:0000256" key="1">
    <source>
        <dbReference type="ARBA" id="ARBA00004123"/>
    </source>
</evidence>
<dbReference type="eggNOG" id="KOG2660">
    <property type="taxonomic scope" value="Eukaryota"/>
</dbReference>
<dbReference type="RefSeq" id="XP_001748213.1">
    <property type="nucleotide sequence ID" value="XM_001748161.1"/>
</dbReference>
<dbReference type="Pfam" id="PF13923">
    <property type="entry name" value="zf-C3HC4_2"/>
    <property type="match status" value="1"/>
</dbReference>
<dbReference type="PANTHER" id="PTHR10825">
    <property type="entry name" value="RING FINGER DOMAIN-CONTAINING, POLYCOMB GROUP COMPONENT"/>
    <property type="match status" value="1"/>
</dbReference>
<dbReference type="InterPro" id="IPR032443">
    <property type="entry name" value="RAWUL"/>
</dbReference>
<dbReference type="FunFam" id="3.30.40.10:FF:000118">
    <property type="entry name" value="Putative polycomb group RING finger protein 5"/>
    <property type="match status" value="1"/>
</dbReference>
<dbReference type="FunCoup" id="A9V6D0">
    <property type="interactions" value="879"/>
</dbReference>
<evidence type="ECO:0000256" key="4">
    <source>
        <dbReference type="ARBA" id="ARBA00022771"/>
    </source>
</evidence>
<feature type="compositionally biased region" description="Low complexity" evidence="10">
    <location>
        <begin position="10"/>
        <end position="20"/>
    </location>
</feature>
<dbReference type="SUPFAM" id="SSF57850">
    <property type="entry name" value="RING/U-box"/>
    <property type="match status" value="1"/>
</dbReference>
<dbReference type="PROSITE" id="PS00518">
    <property type="entry name" value="ZF_RING_1"/>
    <property type="match status" value="1"/>
</dbReference>
<feature type="region of interest" description="Disordered" evidence="10">
    <location>
        <begin position="1"/>
        <end position="152"/>
    </location>
</feature>
<dbReference type="GO" id="GO:0035102">
    <property type="term" value="C:PRC1 complex"/>
    <property type="evidence" value="ECO:0000318"/>
    <property type="project" value="GO_Central"/>
</dbReference>
<dbReference type="GO" id="GO:0008270">
    <property type="term" value="F:zinc ion binding"/>
    <property type="evidence" value="ECO:0007669"/>
    <property type="project" value="UniProtKB-KW"/>
</dbReference>
<dbReference type="AlphaFoldDB" id="A9V6D0"/>
<sequence length="381" mass="40061">MSATDSINQPTTPSASTSATKPGTMSAAGPAPKTNSEAAASVAPSKTESSAAATGSAAPASAASAAAPASASAPAPGPAPAAPPSKATTGDSTPQATAARSANAATTTAAATTANTTTATTNTSATSAESAPAAKDAKAPPAGLARRTSSRRAHQLRVKMVDVNQYIVCQICMGYIVNATTISECLHSFCRSCIVKHFRKSKICPVCNQQAHETAPLDTLRQDRTLQSIINKLLPDVAEAEREARRAFYGIEDEPDAKPGSTTTATTNGEPTPKRQKMDDLIDFVMQKADWSDQDAEDLGDVVSKLTELPKPFIRTSAAVTILHLKKFLAKKLALEEPDDVEILCNGEVLGREYSLEYVARTRWRDTAQLLTLQFRPRSVY</sequence>
<dbReference type="Pfam" id="PF16207">
    <property type="entry name" value="RAWUL"/>
    <property type="match status" value="1"/>
</dbReference>
<dbReference type="STRING" id="81824.A9V6D0"/>
<accession>A9V6D0</accession>
<dbReference type="PROSITE" id="PS50089">
    <property type="entry name" value="ZF_RING_2"/>
    <property type="match status" value="1"/>
</dbReference>
<keyword evidence="2" id="KW-0678">Repressor</keyword>
<feature type="region of interest" description="Disordered" evidence="10">
    <location>
        <begin position="248"/>
        <end position="277"/>
    </location>
</feature>
<evidence type="ECO:0000256" key="7">
    <source>
        <dbReference type="ARBA" id="ARBA00023163"/>
    </source>
</evidence>
<feature type="compositionally biased region" description="Low complexity" evidence="10">
    <location>
        <begin position="49"/>
        <end position="74"/>
    </location>
</feature>
<dbReference type="SMART" id="SM00184">
    <property type="entry name" value="RING"/>
    <property type="match status" value="1"/>
</dbReference>
<dbReference type="GO" id="GO:0000122">
    <property type="term" value="P:negative regulation of transcription by RNA polymerase II"/>
    <property type="evidence" value="ECO:0000318"/>
    <property type="project" value="GO_Central"/>
</dbReference>
<keyword evidence="13" id="KW-1185">Reference proteome</keyword>